<dbReference type="AlphaFoldDB" id="A0A642UQ78"/>
<gene>
    <name evidence="16" type="ORF">DIURU_002489</name>
</gene>
<evidence type="ECO:0000259" key="13">
    <source>
        <dbReference type="Pfam" id="PF13802"/>
    </source>
</evidence>
<dbReference type="InterPro" id="IPR033403">
    <property type="entry name" value="DUF5110"/>
</dbReference>
<evidence type="ECO:0000259" key="12">
    <source>
        <dbReference type="Pfam" id="PF01055"/>
    </source>
</evidence>
<accession>A0A642UQ78</accession>
<feature type="domain" description="Glycoside hydrolase family 31 TIM barrel" evidence="12">
    <location>
        <begin position="343"/>
        <end position="665"/>
    </location>
</feature>
<feature type="domain" description="Glycoside hydrolase family 31 N-terminal" evidence="13">
    <location>
        <begin position="89"/>
        <end position="299"/>
    </location>
</feature>
<dbReference type="GO" id="GO:0017177">
    <property type="term" value="C:glucosidase II complex"/>
    <property type="evidence" value="ECO:0007669"/>
    <property type="project" value="TreeGrafter"/>
</dbReference>
<comment type="pathway">
    <text evidence="2">Glycan metabolism; N-glycan metabolism.</text>
</comment>
<evidence type="ECO:0000256" key="1">
    <source>
        <dbReference type="ARBA" id="ARBA00004240"/>
    </source>
</evidence>
<evidence type="ECO:0000259" key="15">
    <source>
        <dbReference type="Pfam" id="PF21365"/>
    </source>
</evidence>
<dbReference type="RefSeq" id="XP_034012741.1">
    <property type="nucleotide sequence ID" value="XM_034155145.1"/>
</dbReference>
<name>A0A642UQ78_DIURU</name>
<dbReference type="OrthoDB" id="1334205at2759"/>
<evidence type="ECO:0000256" key="10">
    <source>
        <dbReference type="RuleBase" id="RU361185"/>
    </source>
</evidence>
<evidence type="ECO:0000256" key="9">
    <source>
        <dbReference type="ARBA" id="ARBA00042895"/>
    </source>
</evidence>
<organism evidence="16 17">
    <name type="scientific">Diutina rugosa</name>
    <name type="common">Yeast</name>
    <name type="synonym">Candida rugosa</name>
    <dbReference type="NCBI Taxonomy" id="5481"/>
    <lineage>
        <taxon>Eukaryota</taxon>
        <taxon>Fungi</taxon>
        <taxon>Dikarya</taxon>
        <taxon>Ascomycota</taxon>
        <taxon>Saccharomycotina</taxon>
        <taxon>Pichiomycetes</taxon>
        <taxon>Debaryomycetaceae</taxon>
        <taxon>Diutina</taxon>
    </lineage>
</organism>
<protein>
    <recommendedName>
        <fullName evidence="9">Glucosidase II subunit alpha</fullName>
    </recommendedName>
</protein>
<dbReference type="SUPFAM" id="SSF74650">
    <property type="entry name" value="Galactose mutarotase-like"/>
    <property type="match status" value="1"/>
</dbReference>
<evidence type="ECO:0000256" key="7">
    <source>
        <dbReference type="ARBA" id="ARBA00023180"/>
    </source>
</evidence>
<dbReference type="CDD" id="cd14752">
    <property type="entry name" value="GH31_N"/>
    <property type="match status" value="1"/>
</dbReference>
<dbReference type="InterPro" id="IPR025887">
    <property type="entry name" value="Glyco_hydro_31_N_dom"/>
</dbReference>
<dbReference type="SUPFAM" id="SSF51011">
    <property type="entry name" value="Glycosyl hydrolase domain"/>
    <property type="match status" value="1"/>
</dbReference>
<feature type="domain" description="Glycosyl hydrolase family 31 C-terminal" evidence="15">
    <location>
        <begin position="673"/>
        <end position="765"/>
    </location>
</feature>
<dbReference type="OMA" id="TVHQPLW"/>
<feature type="domain" description="DUF5110" evidence="14">
    <location>
        <begin position="786"/>
        <end position="832"/>
    </location>
</feature>
<proteinExistence type="inferred from homology"/>
<dbReference type="VEuPathDB" id="FungiDB:DIURU_002489"/>
<evidence type="ECO:0000313" key="17">
    <source>
        <dbReference type="Proteomes" id="UP000449547"/>
    </source>
</evidence>
<dbReference type="Pfam" id="PF01055">
    <property type="entry name" value="Glyco_hydro_31_2nd"/>
    <property type="match status" value="1"/>
</dbReference>
<evidence type="ECO:0000256" key="2">
    <source>
        <dbReference type="ARBA" id="ARBA00004833"/>
    </source>
</evidence>
<reference evidence="16 17" key="1">
    <citation type="submission" date="2019-07" db="EMBL/GenBank/DDBJ databases">
        <title>Genome assembly of two rare yeast pathogens: Diutina rugosa and Trichomonascus ciferrii.</title>
        <authorList>
            <person name="Mixao V."/>
            <person name="Saus E."/>
            <person name="Hansen A."/>
            <person name="Lass-Flor C."/>
            <person name="Gabaldon T."/>
        </authorList>
    </citation>
    <scope>NUCLEOTIDE SEQUENCE [LARGE SCALE GENOMIC DNA]</scope>
    <source>
        <strain evidence="16 17">CBS 613</strain>
    </source>
</reference>
<dbReference type="Gene3D" id="3.20.20.80">
    <property type="entry name" value="Glycosidases"/>
    <property type="match status" value="2"/>
</dbReference>
<keyword evidence="17" id="KW-1185">Reference proteome</keyword>
<dbReference type="Proteomes" id="UP000449547">
    <property type="component" value="Unassembled WGS sequence"/>
</dbReference>
<dbReference type="GO" id="GO:0090599">
    <property type="term" value="F:alpha-glucosidase activity"/>
    <property type="evidence" value="ECO:0007669"/>
    <property type="project" value="TreeGrafter"/>
</dbReference>
<dbReference type="SUPFAM" id="SSF51445">
    <property type="entry name" value="(Trans)glycosidases"/>
    <property type="match status" value="1"/>
</dbReference>
<comment type="subcellular location">
    <subcellularLocation>
        <location evidence="1">Endoplasmic reticulum</location>
    </subcellularLocation>
</comment>
<dbReference type="Gene3D" id="2.60.40.1760">
    <property type="entry name" value="glycosyl hydrolase (family 31)"/>
    <property type="match status" value="1"/>
</dbReference>
<dbReference type="InterPro" id="IPR048395">
    <property type="entry name" value="Glyco_hydro_31_C"/>
</dbReference>
<evidence type="ECO:0000256" key="4">
    <source>
        <dbReference type="ARBA" id="ARBA00022729"/>
    </source>
</evidence>
<dbReference type="Pfam" id="PF17137">
    <property type="entry name" value="DUF5110"/>
    <property type="match status" value="1"/>
</dbReference>
<dbReference type="InterPro" id="IPR000322">
    <property type="entry name" value="Glyco_hydro_31_TIM"/>
</dbReference>
<feature type="signal peptide" evidence="11">
    <location>
        <begin position="1"/>
        <end position="15"/>
    </location>
</feature>
<dbReference type="InterPro" id="IPR017853">
    <property type="entry name" value="GH"/>
</dbReference>
<sequence length="910" mass="102975">MKLVVLAWFVLAVTAVKHELFKTCAQSGFCTRQRHYANHVSTSHYAIDPKSISISTDKVEAQLIKKWPGHSIAFPISIHGIVGNQLRVIIDEDRSSAQGETGLVNPRRYNETGKWAFNGGQVETQAFKSAKVQKNQLVIEYGEHSRAEIDLAQFVINFFYDGELELSVNENNYLNIEHWREEDEADEDGNLMAEELDFDLFSDSFKDSAADSVPVGPESVALDFQFKKHHHLYGIPEHSDQFRLPSTKGGEPFRLYNVDIFEYETSSRLPMYGSIPFVIAPGSSSVGVFWVNAADTWVDIDYNDEGSHTHFMSENGVVDFIVTIEPKVADVNRQYGKVVGNTMLPPLFSLGYHQCRWNYNDEADVLDINSKFDEHGIPYDTIWLDVEYADRKHYFTWQEDKFPNPGRMARKLDRIGRHLVVIIDPHLATGYFASEELIDDGSEMKNSKGETFKGHCWPGESVWVDTLNPKGRAFWAFQYQRFLSNYTTKNVHFWNDMNEPSVFDGPETTAPKDNLHFGNWEHRSIHNIYGLTLHEATYSTINDGDERPFILTRSYYAGSQRTAAMWFGDNLPTWEHLRTSVSMLLTHNVVNYPFVGVDIGGFFGDPSPELLTRWFQTSIFYPFMRQHAHLDTRRREPWVAGGVYTDAMRNAIRLRYSMLPIWYTAFHQSALTGVPVVKPMFYEVNDDAVMEIEDQFFVGDSGIMAKPVMDAGANKVKMYIPQGQHKYIDYTDGDFGSSVKVYQPGTTATIGAPITSIPMVVRQGSAFFRKRRYRRSTRLMAQDPYTLTIVVDDNGNAHGRLYIDDGHSFSYKQGEFLELEVTATASAITVDVVSQDSSDANYSAQLAAMVEIDQIQVVSASGFADVSSVSADSGADTHYVIDGSVMTITAHHPISQSMTLTISRDVVDEL</sequence>
<evidence type="ECO:0000256" key="3">
    <source>
        <dbReference type="ARBA" id="ARBA00007806"/>
    </source>
</evidence>
<dbReference type="EMBL" id="SWFT01000069">
    <property type="protein sequence ID" value="KAA8903327.1"/>
    <property type="molecule type" value="Genomic_DNA"/>
</dbReference>
<dbReference type="GO" id="GO:0006491">
    <property type="term" value="P:N-glycan processing"/>
    <property type="evidence" value="ECO:0007669"/>
    <property type="project" value="TreeGrafter"/>
</dbReference>
<evidence type="ECO:0000256" key="5">
    <source>
        <dbReference type="ARBA" id="ARBA00022801"/>
    </source>
</evidence>
<evidence type="ECO:0000256" key="8">
    <source>
        <dbReference type="ARBA" id="ARBA00023295"/>
    </source>
</evidence>
<dbReference type="Gene3D" id="2.60.40.1180">
    <property type="entry name" value="Golgi alpha-mannosidase II"/>
    <property type="match status" value="2"/>
</dbReference>
<evidence type="ECO:0000256" key="11">
    <source>
        <dbReference type="SAM" id="SignalP"/>
    </source>
</evidence>
<keyword evidence="6" id="KW-0256">Endoplasmic reticulum</keyword>
<dbReference type="PANTHER" id="PTHR22762">
    <property type="entry name" value="ALPHA-GLUCOSIDASE"/>
    <property type="match status" value="1"/>
</dbReference>
<dbReference type="GeneID" id="54781140"/>
<feature type="chain" id="PRO_5024802034" description="Glucosidase II subunit alpha" evidence="11">
    <location>
        <begin position="16"/>
        <end position="910"/>
    </location>
</feature>
<comment type="caution">
    <text evidence="16">The sequence shown here is derived from an EMBL/GenBank/DDBJ whole genome shotgun (WGS) entry which is preliminary data.</text>
</comment>
<dbReference type="Pfam" id="PF13802">
    <property type="entry name" value="Gal_mutarotas_2"/>
    <property type="match status" value="1"/>
</dbReference>
<dbReference type="CDD" id="cd06603">
    <property type="entry name" value="GH31_GANC_GANAB_alpha"/>
    <property type="match status" value="1"/>
</dbReference>
<comment type="similarity">
    <text evidence="3 10">Belongs to the glycosyl hydrolase 31 family.</text>
</comment>
<dbReference type="Pfam" id="PF21365">
    <property type="entry name" value="Glyco_hydro_31_3rd"/>
    <property type="match status" value="1"/>
</dbReference>
<dbReference type="InterPro" id="IPR013780">
    <property type="entry name" value="Glyco_hydro_b"/>
</dbReference>
<dbReference type="GO" id="GO:0030246">
    <property type="term" value="F:carbohydrate binding"/>
    <property type="evidence" value="ECO:0007669"/>
    <property type="project" value="InterPro"/>
</dbReference>
<evidence type="ECO:0000256" key="6">
    <source>
        <dbReference type="ARBA" id="ARBA00022824"/>
    </source>
</evidence>
<evidence type="ECO:0000259" key="14">
    <source>
        <dbReference type="Pfam" id="PF17137"/>
    </source>
</evidence>
<dbReference type="InterPro" id="IPR011013">
    <property type="entry name" value="Gal_mutarotase_sf_dom"/>
</dbReference>
<dbReference type="GO" id="GO:0005975">
    <property type="term" value="P:carbohydrate metabolic process"/>
    <property type="evidence" value="ECO:0007669"/>
    <property type="project" value="InterPro"/>
</dbReference>
<evidence type="ECO:0000313" key="16">
    <source>
        <dbReference type="EMBL" id="KAA8903327.1"/>
    </source>
</evidence>
<keyword evidence="5 10" id="KW-0378">Hydrolase</keyword>
<keyword evidence="4 11" id="KW-0732">Signal</keyword>
<keyword evidence="7" id="KW-0325">Glycoprotein</keyword>
<dbReference type="PANTHER" id="PTHR22762:SF54">
    <property type="entry name" value="BCDNA.GH04962"/>
    <property type="match status" value="1"/>
</dbReference>
<keyword evidence="8 10" id="KW-0326">Glycosidase</keyword>